<dbReference type="Pfam" id="PF12822">
    <property type="entry name" value="ECF_trnsprt"/>
    <property type="match status" value="1"/>
</dbReference>
<dbReference type="PATRIC" id="fig|1218507.3.peg.395"/>
<feature type="transmembrane region" description="Helical" evidence="1">
    <location>
        <begin position="166"/>
        <end position="193"/>
    </location>
</feature>
<dbReference type="Gene3D" id="1.10.1760.20">
    <property type="match status" value="1"/>
</dbReference>
<dbReference type="Proteomes" id="UP000033531">
    <property type="component" value="Unassembled WGS sequence"/>
</dbReference>
<keyword evidence="1" id="KW-0472">Membrane</keyword>
<organism evidence="2 3">
    <name type="scientific">Lactobacillus melliventris</name>
    <dbReference type="NCBI Taxonomy" id="1218507"/>
    <lineage>
        <taxon>Bacteria</taxon>
        <taxon>Bacillati</taxon>
        <taxon>Bacillota</taxon>
        <taxon>Bacilli</taxon>
        <taxon>Lactobacillales</taxon>
        <taxon>Lactobacillaceae</taxon>
        <taxon>Lactobacillus</taxon>
    </lineage>
</organism>
<dbReference type="EMBL" id="JXLI01000005">
    <property type="protein sequence ID" value="KJY58197.1"/>
    <property type="molecule type" value="Genomic_DNA"/>
</dbReference>
<comment type="caution">
    <text evidence="2">The sequence shown here is derived from an EMBL/GenBank/DDBJ whole genome shotgun (WGS) entry which is preliminary data.</text>
</comment>
<feature type="transmembrane region" description="Helical" evidence="1">
    <location>
        <begin position="123"/>
        <end position="146"/>
    </location>
</feature>
<dbReference type="STRING" id="1218507.JF74_02330"/>
<feature type="transmembrane region" description="Helical" evidence="1">
    <location>
        <begin position="43"/>
        <end position="69"/>
    </location>
</feature>
<evidence type="ECO:0008006" key="4">
    <source>
        <dbReference type="Google" id="ProtNLM"/>
    </source>
</evidence>
<sequence>MRRKETKNLAITAIFVAIFLLQTLIPNIGYIRILPTLPAVTTIPLTVAIYSLLMGPIAGTFFGIFWGIARMVQAYTQPGDIVSLMLFQNFVIAVVPSVLAGFFPGMIGKFTAEKKSSVKEISYTIAGAVTSLTNTVFVILLTSLVFMGNSAKLLGHLGSFSQGTPLITALIIALGLNGLVEAVFTAIVTPIIVTPLNKVLRRVG</sequence>
<proteinExistence type="predicted"/>
<dbReference type="InterPro" id="IPR024529">
    <property type="entry name" value="ECF_trnsprt_substrate-spec"/>
</dbReference>
<dbReference type="HOGENOM" id="CLU_088550_0_0_9"/>
<gene>
    <name evidence="2" type="ORF">JF74_02330</name>
</gene>
<name>A0A0F4LH67_9LACO</name>
<evidence type="ECO:0000256" key="1">
    <source>
        <dbReference type="SAM" id="Phobius"/>
    </source>
</evidence>
<feature type="transmembrane region" description="Helical" evidence="1">
    <location>
        <begin position="9"/>
        <end position="31"/>
    </location>
</feature>
<dbReference type="AlphaFoldDB" id="A0A0F4LH67"/>
<accession>A0A0F4LH67</accession>
<dbReference type="RefSeq" id="WP_046324185.1">
    <property type="nucleotide sequence ID" value="NZ_JBHTMT010000011.1"/>
</dbReference>
<dbReference type="GO" id="GO:0022857">
    <property type="term" value="F:transmembrane transporter activity"/>
    <property type="evidence" value="ECO:0007669"/>
    <property type="project" value="InterPro"/>
</dbReference>
<evidence type="ECO:0000313" key="2">
    <source>
        <dbReference type="EMBL" id="KJY58197.1"/>
    </source>
</evidence>
<keyword evidence="1" id="KW-0812">Transmembrane</keyword>
<evidence type="ECO:0000313" key="3">
    <source>
        <dbReference type="Proteomes" id="UP000033531"/>
    </source>
</evidence>
<feature type="transmembrane region" description="Helical" evidence="1">
    <location>
        <begin position="81"/>
        <end position="103"/>
    </location>
</feature>
<protein>
    <recommendedName>
        <fullName evidence="4">ECF transporter S component</fullName>
    </recommendedName>
</protein>
<keyword evidence="1" id="KW-1133">Transmembrane helix</keyword>
<reference evidence="2 3" key="1">
    <citation type="submission" date="2015-01" db="EMBL/GenBank/DDBJ databases">
        <title>Comparative genomics of the lactic acid bacteria isolated from the honey bee gut.</title>
        <authorList>
            <person name="Ellegaard K.M."/>
            <person name="Tamarit D."/>
            <person name="Javelind E."/>
            <person name="Olofsson T."/>
            <person name="Andersson S.G."/>
            <person name="Vasquez A."/>
        </authorList>
    </citation>
    <scope>NUCLEOTIDE SEQUENCE [LARGE SCALE GENOMIC DNA]</scope>
    <source>
        <strain evidence="2 3">Hma8</strain>
    </source>
</reference>
<dbReference type="OrthoDB" id="9813540at2"/>